<feature type="binding site" evidence="7">
    <location>
        <position position="367"/>
    </location>
    <ligand>
        <name>Mg(2+)</name>
        <dbReference type="ChEBI" id="CHEBI:18420"/>
    </ligand>
</feature>
<evidence type="ECO:0000256" key="4">
    <source>
        <dbReference type="ARBA" id="ARBA00022777"/>
    </source>
</evidence>
<protein>
    <recommendedName>
        <fullName evidence="7 8">Polyphosphate kinase</fullName>
        <ecNumber evidence="7 8">2.7.4.1</ecNumber>
    </recommendedName>
    <alternativeName>
        <fullName evidence="7">ATP-polyphosphate phosphotransferase</fullName>
    </alternativeName>
    <alternativeName>
        <fullName evidence="7">Polyphosphoric acid kinase</fullName>
    </alternativeName>
</protein>
<dbReference type="Pfam" id="PF13089">
    <property type="entry name" value="PP_kinase_N"/>
    <property type="match status" value="1"/>
</dbReference>
<dbReference type="InterPro" id="IPR041108">
    <property type="entry name" value="PP_kinase_C_1"/>
</dbReference>
<dbReference type="RefSeq" id="WP_323249088.1">
    <property type="nucleotide sequence ID" value="NZ_JAYFUL010000013.1"/>
</dbReference>
<dbReference type="Pfam" id="PF02503">
    <property type="entry name" value="PP_kinase"/>
    <property type="match status" value="1"/>
</dbReference>
<comment type="similarity">
    <text evidence="7 8">Belongs to the polyphosphate kinase 1 (PPK1) family.</text>
</comment>
<sequence>MQDFTFFDRDISWLYFNERVLIEAQRNEVPLLERIKFLSIYSSNLDEFYRVRVPALMALKKLSEKDELDDAGKNKEVLNQIKEIVNRQLQSFGKTLSEQILPALKGNNIHLVYNEPIPTTILDATREYFFTQVLAFLQPISLLKSDKSFFPENNKLYALAVLSSEKHPEEQIQIINIPSNDLPRFHSIVKDKIQYIVFLEDIIKEHLHLVFKKSTITGFYTFKTTRDADLTLEDDYKGDLVEKLEKQIAKRDLGFATRFLYDAKVPKNHLDTLTEYLNLKKQSIIEGGSYHNLKDFFSIPIHHATLKYDNWLAIPHQIAEDKTLFDEISQGDMIFHAPYQSYDTVLRFFNEAAINPNVEEIYVTLYRVASDSRIVNALISAAKNGKKVTVLVELKARFDEENNIKWAKRMKAEGVKIIYSVPSLKVHAKIALIKKKMGKKTYYFGLLATGNLNESTARFYTDHILLTAHQEMLQEMELVFRFLSKKKRKPNISDISNFKHLLVAQFNLQHKFIALIDREINNAKNGLPASITLKMNNLEERVLISKLYEASNAGVKINLIIRGICCLIPGIVGMSEHISVRRIIDKYLEHGRVFIFHNQGNKEVYMGSSDWMDRNIYRRIEVCFPIYNETIKQEILQIIDLQLRDTIQAVAIDDSSNNVFFPKDETALRLRSQAEIYRLLSK</sequence>
<dbReference type="NCBIfam" id="NF003917">
    <property type="entry name" value="PRK05443.1-1"/>
    <property type="match status" value="1"/>
</dbReference>
<evidence type="ECO:0000256" key="8">
    <source>
        <dbReference type="RuleBase" id="RU003800"/>
    </source>
</evidence>
<dbReference type="Gene3D" id="3.30.1840.10">
    <property type="entry name" value="Polyphosphate kinase middle domain"/>
    <property type="match status" value="1"/>
</dbReference>
<dbReference type="GO" id="GO:0008976">
    <property type="term" value="F:polyphosphate kinase activity"/>
    <property type="evidence" value="ECO:0007669"/>
    <property type="project" value="UniProtKB-EC"/>
</dbReference>
<dbReference type="CDD" id="cd09164">
    <property type="entry name" value="PLDc_EcPPK1_C1_like"/>
    <property type="match status" value="1"/>
</dbReference>
<evidence type="ECO:0000313" key="11">
    <source>
        <dbReference type="Proteomes" id="UP001304671"/>
    </source>
</evidence>
<comment type="catalytic activity">
    <reaction evidence="7 8">
        <text>[phosphate](n) + ATP = [phosphate](n+1) + ADP</text>
        <dbReference type="Rhea" id="RHEA:19573"/>
        <dbReference type="Rhea" id="RHEA-COMP:9859"/>
        <dbReference type="Rhea" id="RHEA-COMP:14280"/>
        <dbReference type="ChEBI" id="CHEBI:16838"/>
        <dbReference type="ChEBI" id="CHEBI:30616"/>
        <dbReference type="ChEBI" id="CHEBI:456216"/>
        <dbReference type="EC" id="2.7.4.1"/>
    </reaction>
</comment>
<dbReference type="Proteomes" id="UP001304671">
    <property type="component" value="Unassembled WGS sequence"/>
</dbReference>
<feature type="domain" description="PLD phosphodiesterase" evidence="9">
    <location>
        <begin position="585"/>
        <end position="615"/>
    </location>
</feature>
<dbReference type="CDD" id="cd09167">
    <property type="entry name" value="PLDc_EcPPK1_C2_like"/>
    <property type="match status" value="1"/>
</dbReference>
<evidence type="ECO:0000256" key="1">
    <source>
        <dbReference type="ARBA" id="ARBA00022553"/>
    </source>
</evidence>
<feature type="binding site" evidence="7">
    <location>
        <position position="397"/>
    </location>
    <ligand>
        <name>Mg(2+)</name>
        <dbReference type="ChEBI" id="CHEBI:18420"/>
    </ligand>
</feature>
<proteinExistence type="inferred from homology"/>
<accession>A0ABU5QM80</accession>
<comment type="caution">
    <text evidence="10">The sequence shown here is derived from an EMBL/GenBank/DDBJ whole genome shotgun (WGS) entry which is preliminary data.</text>
</comment>
<dbReference type="InterPro" id="IPR036832">
    <property type="entry name" value="PPK_N_dom_sf"/>
</dbReference>
<dbReference type="EC" id="2.7.4.1" evidence="7 8"/>
<dbReference type="InterPro" id="IPR036830">
    <property type="entry name" value="PP_kinase_middle_dom_sf"/>
</dbReference>
<dbReference type="PIRSF" id="PIRSF015589">
    <property type="entry name" value="PP_kinase"/>
    <property type="match status" value="1"/>
</dbReference>
<dbReference type="NCBIfam" id="TIGR03705">
    <property type="entry name" value="poly_P_kin"/>
    <property type="match status" value="1"/>
</dbReference>
<feature type="binding site" evidence="7">
    <location>
        <position position="590"/>
    </location>
    <ligand>
        <name>ATP</name>
        <dbReference type="ChEBI" id="CHEBI:30616"/>
    </ligand>
</feature>
<dbReference type="PANTHER" id="PTHR30218">
    <property type="entry name" value="POLYPHOSPHATE KINASE"/>
    <property type="match status" value="1"/>
</dbReference>
<keyword evidence="11" id="KW-1185">Reference proteome</keyword>
<keyword evidence="7" id="KW-0479">Metal-binding</keyword>
<keyword evidence="2 7" id="KW-0808">Transferase</keyword>
<keyword evidence="5 7" id="KW-0067">ATP-binding</keyword>
<keyword evidence="6 7" id="KW-0460">Magnesium</keyword>
<feature type="active site" description="Phosphohistidine intermediate" evidence="7">
    <location>
        <position position="427"/>
    </location>
</feature>
<dbReference type="InterPro" id="IPR003414">
    <property type="entry name" value="PP_kinase"/>
</dbReference>
<comment type="PTM">
    <text evidence="7 8">An intermediate of this reaction is the autophosphorylated ppk in which a phosphate is covalently linked to a histidine residue through a N-P bond.</text>
</comment>
<dbReference type="InterPro" id="IPR025200">
    <property type="entry name" value="PPK_C_dom2"/>
</dbReference>
<name>A0ABU5QM80_9BACT</name>
<evidence type="ECO:0000256" key="2">
    <source>
        <dbReference type="ARBA" id="ARBA00022679"/>
    </source>
</evidence>
<dbReference type="Pfam" id="PF13090">
    <property type="entry name" value="PP_kinase_C"/>
    <property type="match status" value="1"/>
</dbReference>
<evidence type="ECO:0000313" key="10">
    <source>
        <dbReference type="EMBL" id="MEA5258177.1"/>
    </source>
</evidence>
<feature type="binding site" evidence="7">
    <location>
        <position position="44"/>
    </location>
    <ligand>
        <name>ATP</name>
        <dbReference type="ChEBI" id="CHEBI:30616"/>
    </ligand>
</feature>
<evidence type="ECO:0000256" key="6">
    <source>
        <dbReference type="ARBA" id="ARBA00022842"/>
    </source>
</evidence>
<dbReference type="SUPFAM" id="SSF140356">
    <property type="entry name" value="PPK N-terminal domain-like"/>
    <property type="match status" value="1"/>
</dbReference>
<comment type="cofactor">
    <cofactor evidence="7">
        <name>Mg(2+)</name>
        <dbReference type="ChEBI" id="CHEBI:18420"/>
    </cofactor>
</comment>
<dbReference type="InterPro" id="IPR024953">
    <property type="entry name" value="PP_kinase_middle"/>
</dbReference>
<dbReference type="HAMAP" id="MF_00347">
    <property type="entry name" value="Polyphosphate_kinase"/>
    <property type="match status" value="1"/>
</dbReference>
<organism evidence="10 11">
    <name type="scientific">Arcicella aquatica</name>
    <dbReference type="NCBI Taxonomy" id="217141"/>
    <lineage>
        <taxon>Bacteria</taxon>
        <taxon>Pseudomonadati</taxon>
        <taxon>Bacteroidota</taxon>
        <taxon>Cytophagia</taxon>
        <taxon>Cytophagales</taxon>
        <taxon>Flectobacillaceae</taxon>
        <taxon>Arcicella</taxon>
    </lineage>
</organism>
<keyword evidence="1 7" id="KW-0597">Phosphoprotein</keyword>
<feature type="binding site" evidence="7">
    <location>
        <position position="460"/>
    </location>
    <ligand>
        <name>ATP</name>
        <dbReference type="ChEBI" id="CHEBI:30616"/>
    </ligand>
</feature>
<dbReference type="Pfam" id="PF17941">
    <property type="entry name" value="PP_kinase_C_1"/>
    <property type="match status" value="1"/>
</dbReference>
<dbReference type="SUPFAM" id="SSF56024">
    <property type="entry name" value="Phospholipase D/nuclease"/>
    <property type="match status" value="2"/>
</dbReference>
<evidence type="ECO:0000256" key="5">
    <source>
        <dbReference type="ARBA" id="ARBA00022840"/>
    </source>
</evidence>
<dbReference type="Gene3D" id="1.20.58.310">
    <property type="entry name" value="Polyphosphate kinase N-terminal domain"/>
    <property type="match status" value="1"/>
</dbReference>
<gene>
    <name evidence="10" type="primary">ppk1</name>
    <name evidence="7" type="synonym">ppk</name>
    <name evidence="10" type="ORF">VB264_10330</name>
</gene>
<dbReference type="SUPFAM" id="SSF143724">
    <property type="entry name" value="PHP14-like"/>
    <property type="match status" value="1"/>
</dbReference>
<dbReference type="InterPro" id="IPR001736">
    <property type="entry name" value="PLipase_D/transphosphatidylase"/>
</dbReference>
<dbReference type="EMBL" id="JAYFUL010000013">
    <property type="protein sequence ID" value="MEA5258177.1"/>
    <property type="molecule type" value="Genomic_DNA"/>
</dbReference>
<evidence type="ECO:0000256" key="3">
    <source>
        <dbReference type="ARBA" id="ARBA00022741"/>
    </source>
</evidence>
<dbReference type="InterPro" id="IPR025198">
    <property type="entry name" value="PPK_N_dom"/>
</dbReference>
<dbReference type="PANTHER" id="PTHR30218:SF0">
    <property type="entry name" value="POLYPHOSPHATE KINASE"/>
    <property type="match status" value="1"/>
</dbReference>
<evidence type="ECO:0000259" key="9">
    <source>
        <dbReference type="PROSITE" id="PS50035"/>
    </source>
</evidence>
<dbReference type="Gene3D" id="3.30.870.10">
    <property type="entry name" value="Endonuclease Chain A"/>
    <property type="match status" value="2"/>
</dbReference>
<keyword evidence="4 7" id="KW-0418">Kinase</keyword>
<reference evidence="10 11" key="1">
    <citation type="submission" date="2023-12" db="EMBL/GenBank/DDBJ databases">
        <title>Novel species of the genus Arcicella isolated from rivers.</title>
        <authorList>
            <person name="Lu H."/>
        </authorList>
    </citation>
    <scope>NUCLEOTIDE SEQUENCE [LARGE SCALE GENOMIC DNA]</scope>
    <source>
        <strain evidence="10 11">LMG 21963</strain>
    </source>
</reference>
<feature type="binding site" evidence="7">
    <location>
        <position position="562"/>
    </location>
    <ligand>
        <name>ATP</name>
        <dbReference type="ChEBI" id="CHEBI:30616"/>
    </ligand>
</feature>
<comment type="function">
    <text evidence="7 8">Catalyzes the reversible transfer of the terminal phosphate of ATP to form a long-chain polyphosphate (polyP).</text>
</comment>
<dbReference type="PROSITE" id="PS50035">
    <property type="entry name" value="PLD"/>
    <property type="match status" value="1"/>
</dbReference>
<keyword evidence="3 7" id="KW-0547">Nucleotide-binding</keyword>
<evidence type="ECO:0000256" key="7">
    <source>
        <dbReference type="HAMAP-Rule" id="MF_00347"/>
    </source>
</evidence>